<comment type="caution">
    <text evidence="2">The sequence shown here is derived from an EMBL/GenBank/DDBJ whole genome shotgun (WGS) entry which is preliminary data.</text>
</comment>
<dbReference type="OrthoDB" id="2363016at2759"/>
<proteinExistence type="predicted"/>
<dbReference type="EMBL" id="JAANQT010000204">
    <property type="protein sequence ID" value="KAG1313295.1"/>
    <property type="molecule type" value="Genomic_DNA"/>
</dbReference>
<organism evidence="2 3">
    <name type="scientific">Rhizopus oryzae</name>
    <name type="common">Mucormycosis agent</name>
    <name type="synonym">Rhizopus arrhizus var. delemar</name>
    <dbReference type="NCBI Taxonomy" id="64495"/>
    <lineage>
        <taxon>Eukaryota</taxon>
        <taxon>Fungi</taxon>
        <taxon>Fungi incertae sedis</taxon>
        <taxon>Mucoromycota</taxon>
        <taxon>Mucoromycotina</taxon>
        <taxon>Mucoromycetes</taxon>
        <taxon>Mucorales</taxon>
        <taxon>Mucorineae</taxon>
        <taxon>Rhizopodaceae</taxon>
        <taxon>Rhizopus</taxon>
    </lineage>
</organism>
<feature type="region of interest" description="Disordered" evidence="1">
    <location>
        <begin position="1"/>
        <end position="32"/>
    </location>
</feature>
<protein>
    <submittedName>
        <fullName evidence="2">Uncharacterized protein</fullName>
    </submittedName>
</protein>
<accession>A0A9P6XH12</accession>
<dbReference type="InterPro" id="IPR011990">
    <property type="entry name" value="TPR-like_helical_dom_sf"/>
</dbReference>
<dbReference type="AlphaFoldDB" id="A0A9P6XH12"/>
<evidence type="ECO:0000313" key="3">
    <source>
        <dbReference type="Proteomes" id="UP000716291"/>
    </source>
</evidence>
<dbReference type="Gene3D" id="1.25.40.10">
    <property type="entry name" value="Tetratricopeptide repeat domain"/>
    <property type="match status" value="1"/>
</dbReference>
<reference evidence="2" key="1">
    <citation type="journal article" date="2020" name="Microb. Genom.">
        <title>Genetic diversity of clinical and environmental Mucorales isolates obtained from an investigation of mucormycosis cases among solid organ transplant recipients.</title>
        <authorList>
            <person name="Nguyen M.H."/>
            <person name="Kaul D."/>
            <person name="Muto C."/>
            <person name="Cheng S.J."/>
            <person name="Richter R.A."/>
            <person name="Bruno V.M."/>
            <person name="Liu G."/>
            <person name="Beyhan S."/>
            <person name="Sundermann A.J."/>
            <person name="Mounaud S."/>
            <person name="Pasculle A.W."/>
            <person name="Nierman W.C."/>
            <person name="Driscoll E."/>
            <person name="Cumbie R."/>
            <person name="Clancy C.J."/>
            <person name="Dupont C.L."/>
        </authorList>
    </citation>
    <scope>NUCLEOTIDE SEQUENCE</scope>
    <source>
        <strain evidence="2">GL11</strain>
    </source>
</reference>
<sequence>MSKRSNQDPVAESSKRSKTENHAPGCSDDTCTGCDVGEVEIAFTKDDGEPDDVQPTAQELVDLAIDESKEGDNEMARRLFDMALEKFQEEEPDNRVGYADCLIELGKAIEVEESIKEGLDILKGELKKESNDTQLKLKLAYASMVLANYMRKQKEAVFARQEAELHPSDDEEEVDEEAYEELLSKQQVTKEEIQLYKEAVSYAREVVSSQKIPSIPLFQRVIGELRTYGLSLDLPVQKEHTQVVLEAAIEFIQQVPGYEENWELITIWAACLTHQEKLLDKTQERIKVVSKAIELANKANDLHVAKLSKEHPFMCELLAGLLMTQSGLVDDEDEAVELYERAFEAFKKAHELAPEKVELAEMIKSAPCPLQSPIDLQHFKPQAEDILVDEDLLELFRIIKLIIKKKPDTERVAKLYFCIVYALGDQFSFHKPAHEEHIIFQDEHITGCVQLPFSALCCCENRTVEGTTAAAVAAIASPVEPQRQLSVSYLTNPAPVQVMSNDEDATTDRYTVRPYTHIRPIPWSPEQEHQSEGSSPRVEIIMEPRQRGFYYQDGRISREPPLLQRYAEQGVLTQASLLKKRKKQITDYDYNYSQELASLPPKKPKIPHRHGEFGQRRDDIISRMRAIMLADLEQKAQRLPPDFSLAIEQVALPEDLDADRLSQEEASKWLTPALRILTHHSNMKPHLENGMNQNGIYYNNDYFRLYLAFVQFQNVFAKVFPNQVIRIATPTSLDDESGGPEKDKDRERNANMKAYRSWIEPHLTESNWAAFRRNVMVGERMMQLTKVVGQGVLLMTKELSGSKLHLTFTNNEWDEFIQGLSQGRWDETIDWSHEEEQVEGTSNSLLVNELKYKFATHLWFTHQGSLVPAAERKAARLRERKQKKTNETGSL</sequence>
<evidence type="ECO:0000256" key="1">
    <source>
        <dbReference type="SAM" id="MobiDB-lite"/>
    </source>
</evidence>
<gene>
    <name evidence="2" type="ORF">G6F64_002364</name>
</gene>
<evidence type="ECO:0000313" key="2">
    <source>
        <dbReference type="EMBL" id="KAG1313295.1"/>
    </source>
</evidence>
<dbReference type="Proteomes" id="UP000716291">
    <property type="component" value="Unassembled WGS sequence"/>
</dbReference>
<name>A0A9P6XH12_RHIOR</name>
<keyword evidence="3" id="KW-1185">Reference proteome</keyword>